<dbReference type="EMBL" id="LWGZ01000805">
    <property type="protein sequence ID" value="OAX56923.1"/>
    <property type="molecule type" value="Genomic_DNA"/>
</dbReference>
<dbReference type="PANTHER" id="PTHR34584:SF1">
    <property type="entry name" value="NA(+)_H(+) ANTIPORTER SUBUNIT E1"/>
    <property type="match status" value="1"/>
</dbReference>
<evidence type="ECO:0000256" key="6">
    <source>
        <dbReference type="ARBA" id="ARBA00023136"/>
    </source>
</evidence>
<keyword evidence="6" id="KW-0472">Membrane</keyword>
<reference evidence="7" key="2">
    <citation type="submission" date="2016-04" db="EMBL/GenBank/DDBJ databases">
        <authorList>
            <person name="Evans L.H."/>
            <person name="Alamgir A."/>
            <person name="Owens N."/>
            <person name="Weber N.D."/>
            <person name="Virtaneva K."/>
            <person name="Barbian K."/>
            <person name="Babar A."/>
            <person name="Rosenke K."/>
        </authorList>
    </citation>
    <scope>NUCLEOTIDE SEQUENCE [LARGE SCALE GENOMIC DNA]</scope>
    <source>
        <strain evidence="7">RUTW2-3</strain>
    </source>
</reference>
<evidence type="ECO:0000256" key="2">
    <source>
        <dbReference type="ARBA" id="ARBA00006228"/>
    </source>
</evidence>
<reference evidence="9" key="1">
    <citation type="submission" date="2016-04" db="EMBL/GenBank/DDBJ databases">
        <authorList>
            <person name="Waterworth S."/>
            <person name="Matcher G."/>
        </authorList>
    </citation>
    <scope>NUCLEOTIDE SEQUENCE [LARGE SCALE GENOMIC DNA]</scope>
    <source>
        <strain evidence="9">RuSp02-3</strain>
    </source>
</reference>
<dbReference type="Proteomes" id="UP000053171">
    <property type="component" value="Unassembled WGS sequence"/>
</dbReference>
<organism evidence="7 9">
    <name type="scientific">Rothia kristinae</name>
    <dbReference type="NCBI Taxonomy" id="37923"/>
    <lineage>
        <taxon>Bacteria</taxon>
        <taxon>Bacillati</taxon>
        <taxon>Actinomycetota</taxon>
        <taxon>Actinomycetes</taxon>
        <taxon>Micrococcales</taxon>
        <taxon>Micrococcaceae</taxon>
        <taxon>Rothia</taxon>
    </lineage>
</organism>
<comment type="similarity">
    <text evidence="2">Belongs to the CPA3 antiporters (TC 2.A.63) subunit E family.</text>
</comment>
<dbReference type="EMBL" id="LJBJ02000014">
    <property type="protein sequence ID" value="OAX51648.1"/>
    <property type="molecule type" value="Genomic_DNA"/>
</dbReference>
<keyword evidence="4" id="KW-0812">Transmembrane</keyword>
<dbReference type="PANTHER" id="PTHR34584">
    <property type="entry name" value="NA(+)/H(+) ANTIPORTER SUBUNIT E1"/>
    <property type="match status" value="1"/>
</dbReference>
<protein>
    <submittedName>
        <fullName evidence="7">Sodium:proton antiporter</fullName>
    </submittedName>
</protein>
<evidence type="ECO:0000313" key="10">
    <source>
        <dbReference type="Proteomes" id="UP000092021"/>
    </source>
</evidence>
<evidence type="ECO:0000256" key="1">
    <source>
        <dbReference type="ARBA" id="ARBA00004651"/>
    </source>
</evidence>
<evidence type="ECO:0000313" key="8">
    <source>
        <dbReference type="EMBL" id="OAX56923.1"/>
    </source>
</evidence>
<accession>A0A199P7P4</accession>
<proteinExistence type="inferred from homology"/>
<evidence type="ECO:0000256" key="4">
    <source>
        <dbReference type="ARBA" id="ARBA00022692"/>
    </source>
</evidence>
<evidence type="ECO:0000256" key="5">
    <source>
        <dbReference type="ARBA" id="ARBA00022989"/>
    </source>
</evidence>
<dbReference type="Pfam" id="PF01899">
    <property type="entry name" value="MNHE"/>
    <property type="match status" value="1"/>
</dbReference>
<keyword evidence="5" id="KW-1133">Transmembrane helix</keyword>
<evidence type="ECO:0000313" key="7">
    <source>
        <dbReference type="EMBL" id="OAX51648.1"/>
    </source>
</evidence>
<sequence>MSWLSWPFRMLFFLLWFAKEIVVSSAAVMRDNLTPGQSSTPGIVRLRTRCRTDVEVTLLAATITLTPGTLTLGIQRDPDDGARVLYVHGLYATDAREQREALRQMEDRLLAGLRRKPADASRGAARGEEER</sequence>
<reference evidence="7 9" key="3">
    <citation type="submission" date="2016-06" db="EMBL/GenBank/DDBJ databases">
        <title>Identification of putative biosynthetic pathways for the production of bioactive secondary metabolites by the marine actinomycete Kocuria kristinae RUTW2-3.</title>
        <authorList>
            <person name="Waterworth S.C."/>
            <person name="Walmsley T.A."/>
            <person name="Matongo T."/>
            <person name="Davies-Coleman M.T."/>
            <person name="Dorrington R.A."/>
        </authorList>
    </citation>
    <scope>NUCLEOTIDE SEQUENCE [LARGE SCALE GENOMIC DNA]</scope>
    <source>
        <strain evidence="9">RuSp02-3</strain>
        <strain evidence="7">RUTW2-3</strain>
        <strain evidence="8 10">RUTW4-5</strain>
    </source>
</reference>
<comment type="caution">
    <text evidence="7">The sequence shown here is derived from an EMBL/GenBank/DDBJ whole genome shotgun (WGS) entry which is preliminary data.</text>
</comment>
<name>A0A199P7P4_9MICC</name>
<dbReference type="AlphaFoldDB" id="A0A199P7P4"/>
<evidence type="ECO:0000313" key="9">
    <source>
        <dbReference type="Proteomes" id="UP000053171"/>
    </source>
</evidence>
<gene>
    <name evidence="8" type="ORF">A5N15_09040</name>
    <name evidence="7" type="ORF">AN277_0207520</name>
</gene>
<evidence type="ECO:0000256" key="3">
    <source>
        <dbReference type="ARBA" id="ARBA00022475"/>
    </source>
</evidence>
<keyword evidence="9" id="KW-1185">Reference proteome</keyword>
<dbReference type="GO" id="GO:0008324">
    <property type="term" value="F:monoatomic cation transmembrane transporter activity"/>
    <property type="evidence" value="ECO:0007669"/>
    <property type="project" value="InterPro"/>
</dbReference>
<dbReference type="RefSeq" id="WP_064725534.1">
    <property type="nucleotide sequence ID" value="NZ_CP066078.1"/>
</dbReference>
<comment type="subcellular location">
    <subcellularLocation>
        <location evidence="1">Cell membrane</location>
        <topology evidence="1">Multi-pass membrane protein</topology>
    </subcellularLocation>
</comment>
<keyword evidence="3" id="KW-1003">Cell membrane</keyword>
<dbReference type="GO" id="GO:0005886">
    <property type="term" value="C:plasma membrane"/>
    <property type="evidence" value="ECO:0007669"/>
    <property type="project" value="UniProtKB-SubCell"/>
</dbReference>
<dbReference type="InterPro" id="IPR002758">
    <property type="entry name" value="Cation_antiport_E"/>
</dbReference>
<dbReference type="Proteomes" id="UP000092021">
    <property type="component" value="Unassembled WGS sequence"/>
</dbReference>